<proteinExistence type="predicted"/>
<keyword evidence="1" id="KW-0238">DNA-binding</keyword>
<dbReference type="PANTHER" id="PTHR14618:SF0">
    <property type="entry name" value="HOMEOBOX-CONTAINING PROTEIN 1"/>
    <property type="match status" value="1"/>
</dbReference>
<dbReference type="SUPFAM" id="SSF46689">
    <property type="entry name" value="Homeodomain-like"/>
    <property type="match status" value="1"/>
</dbReference>
<keyword evidence="1" id="KW-0539">Nucleus</keyword>
<dbReference type="GO" id="GO:0045893">
    <property type="term" value="P:positive regulation of DNA-templated transcription"/>
    <property type="evidence" value="ECO:0007669"/>
    <property type="project" value="InterPro"/>
</dbReference>
<dbReference type="OrthoDB" id="5856131at2759"/>
<protein>
    <submittedName>
        <fullName evidence="5">Homeobox-containing protein 1-like</fullName>
    </submittedName>
</protein>
<feature type="DNA-binding region" description="Homeobox" evidence="1">
    <location>
        <begin position="251"/>
        <end position="325"/>
    </location>
</feature>
<dbReference type="CDD" id="cd00086">
    <property type="entry name" value="homeodomain"/>
    <property type="match status" value="1"/>
</dbReference>
<dbReference type="GO" id="GO:0005634">
    <property type="term" value="C:nucleus"/>
    <property type="evidence" value="ECO:0000318"/>
    <property type="project" value="GO_Central"/>
</dbReference>
<organism evidence="4 5">
    <name type="scientific">Branchiostoma floridae</name>
    <name type="common">Florida lancelet</name>
    <name type="synonym">Amphioxus</name>
    <dbReference type="NCBI Taxonomy" id="7739"/>
    <lineage>
        <taxon>Eukaryota</taxon>
        <taxon>Metazoa</taxon>
        <taxon>Chordata</taxon>
        <taxon>Cephalochordata</taxon>
        <taxon>Leptocardii</taxon>
        <taxon>Amphioxiformes</taxon>
        <taxon>Branchiostomatidae</taxon>
        <taxon>Branchiostoma</taxon>
    </lineage>
</organism>
<accession>A0A9J7KRM5</accession>
<dbReference type="SUPFAM" id="SSF47413">
    <property type="entry name" value="lambda repressor-like DNA-binding domains"/>
    <property type="match status" value="1"/>
</dbReference>
<feature type="domain" description="Homeobox" evidence="2">
    <location>
        <begin position="249"/>
        <end position="324"/>
    </location>
</feature>
<dbReference type="InterPro" id="IPR040363">
    <property type="entry name" value="HMBOX1"/>
</dbReference>
<dbReference type="InterPro" id="IPR006899">
    <property type="entry name" value="HNF-1_N"/>
</dbReference>
<sequence length="343" mass="39394">MEPRFTLEQFNLLTRLMAIGERLQQTGLSQNNMFQALYTMQQSYRLGKKMPALGTGSQPTVTHAQLILLTRQLSIHQSLYQTGLSEGSVFHIISTMQQNKTENTDVDGLQKIEKVEAEYKTEERLDAEVIPSMGTSPGPIAEEEFHREVDRLMREDTNDLNAEIKTFLINHGIRQEAVATEIGVSNSSVSVFLKHGRGLNGGKRRAIYTWYTRQKHIATGMAENNPIQQRRLKRPLDLKLDNPVNSEDHKQSRVRLKWPSAVTMILETYFRTDTNPTENKREELARVCNDELQKSGDEFPDGQLMTPAHVQTWFMDRWLQEMRKHQQTLSLQVEGQLQTLGKD</sequence>
<dbReference type="GO" id="GO:0003691">
    <property type="term" value="F:double-stranded telomeric DNA binding"/>
    <property type="evidence" value="ECO:0007669"/>
    <property type="project" value="InterPro"/>
</dbReference>
<dbReference type="PROSITE" id="PS50071">
    <property type="entry name" value="HOMEOBOX_2"/>
    <property type="match status" value="1"/>
</dbReference>
<dbReference type="PROSITE" id="PS51936">
    <property type="entry name" value="POU_4"/>
    <property type="match status" value="1"/>
</dbReference>
<evidence type="ECO:0000259" key="3">
    <source>
        <dbReference type="PROSITE" id="PS51936"/>
    </source>
</evidence>
<name>A0A9J7KRM5_BRAFL</name>
<dbReference type="KEGG" id="bfo:118410912"/>
<reference evidence="5" key="2">
    <citation type="submission" date="2025-08" db="UniProtKB">
        <authorList>
            <consortium name="RefSeq"/>
        </authorList>
    </citation>
    <scope>IDENTIFICATION</scope>
    <source>
        <strain evidence="5">S238N-H82</strain>
        <tissue evidence="5">Testes</tissue>
    </source>
</reference>
<evidence type="ECO:0000259" key="2">
    <source>
        <dbReference type="PROSITE" id="PS50071"/>
    </source>
</evidence>
<dbReference type="Gene3D" id="1.10.260.40">
    <property type="entry name" value="lambda repressor-like DNA-binding domains"/>
    <property type="match status" value="1"/>
</dbReference>
<dbReference type="Gene3D" id="1.10.10.60">
    <property type="entry name" value="Homeodomain-like"/>
    <property type="match status" value="1"/>
</dbReference>
<dbReference type="InterPro" id="IPR001356">
    <property type="entry name" value="HD"/>
</dbReference>
<evidence type="ECO:0000313" key="4">
    <source>
        <dbReference type="Proteomes" id="UP000001554"/>
    </source>
</evidence>
<comment type="subcellular location">
    <subcellularLocation>
        <location evidence="1">Nucleus</location>
    </subcellularLocation>
</comment>
<dbReference type="Pfam" id="PF04814">
    <property type="entry name" value="HNF-1_N"/>
    <property type="match status" value="1"/>
</dbReference>
<dbReference type="PANTHER" id="PTHR14618">
    <property type="entry name" value="HOMEODOX-CONTAINING PROTEIN 1 HMBOX1"/>
    <property type="match status" value="1"/>
</dbReference>
<evidence type="ECO:0000256" key="1">
    <source>
        <dbReference type="PROSITE-ProRule" id="PRU00108"/>
    </source>
</evidence>
<evidence type="ECO:0000313" key="5">
    <source>
        <dbReference type="RefSeq" id="XP_035668708.1"/>
    </source>
</evidence>
<dbReference type="Proteomes" id="UP000001554">
    <property type="component" value="Chromosome 1"/>
</dbReference>
<feature type="domain" description="POU-specific atypical" evidence="3">
    <location>
        <begin position="132"/>
        <end position="227"/>
    </location>
</feature>
<reference evidence="4" key="1">
    <citation type="journal article" date="2020" name="Nat. Ecol. Evol.">
        <title>Deeply conserved synteny resolves early events in vertebrate evolution.</title>
        <authorList>
            <person name="Simakov O."/>
            <person name="Marletaz F."/>
            <person name="Yue J.X."/>
            <person name="O'Connell B."/>
            <person name="Jenkins J."/>
            <person name="Brandt A."/>
            <person name="Calef R."/>
            <person name="Tung C.H."/>
            <person name="Huang T.K."/>
            <person name="Schmutz J."/>
            <person name="Satoh N."/>
            <person name="Yu J.K."/>
            <person name="Putnam N.H."/>
            <person name="Green R.E."/>
            <person name="Rokhsar D.S."/>
        </authorList>
    </citation>
    <scope>NUCLEOTIDE SEQUENCE [LARGE SCALE GENOMIC DNA]</scope>
    <source>
        <strain evidence="4">S238N-H82</strain>
    </source>
</reference>
<dbReference type="InterPro" id="IPR010982">
    <property type="entry name" value="Lambda_DNA-bd_dom_sf"/>
</dbReference>
<dbReference type="InterPro" id="IPR009057">
    <property type="entry name" value="Homeodomain-like_sf"/>
</dbReference>
<gene>
    <name evidence="5" type="primary">LOC118410912</name>
</gene>
<dbReference type="GeneID" id="118410912"/>
<dbReference type="RefSeq" id="XP_035668708.1">
    <property type="nucleotide sequence ID" value="XM_035812815.1"/>
</dbReference>
<keyword evidence="4" id="KW-1185">Reference proteome</keyword>
<dbReference type="AlphaFoldDB" id="A0A9J7KRM5"/>
<keyword evidence="1" id="KW-0371">Homeobox</keyword>
<dbReference type="InterPro" id="IPR044869">
    <property type="entry name" value="HNF-1_POU"/>
</dbReference>
<dbReference type="SMART" id="SM00389">
    <property type="entry name" value="HOX"/>
    <property type="match status" value="1"/>
</dbReference>